<dbReference type="EMBL" id="MU069603">
    <property type="protein sequence ID" value="KAF5837800.1"/>
    <property type="molecule type" value="Genomic_DNA"/>
</dbReference>
<protein>
    <submittedName>
        <fullName evidence="1">Uncharacterized protein</fullName>
    </submittedName>
</protein>
<sequence length="268" mass="29373">MLCSRQNFIGCVGNSKRNSSALCSNRRKPPIPSAFPRAVQEAAWPCLVASILILNPGALAGESLQDGAPNDSPYLLQDSIPFGVDETRGSLRPCPSNINPNCVSTASTNDTYGPAWRANEKEAKKAAEELEDAIAEMFEPQDYQLLSRASYPGGEYRAFAFTRSLEEKPDITEFYIKNEGVTNRNWEGDSEGALVTYRSVAGQVKYLWPISQPISDFGVQRGRLYTIRRALGWGIVGCEADVAECSQIEAPDLSLKGLIRSKLSMLGR</sequence>
<dbReference type="InterPro" id="IPR010865">
    <property type="entry name" value="DUF1499"/>
</dbReference>
<accession>A0ABQ7GT81</accession>
<dbReference type="InterPro" id="IPR037734">
    <property type="entry name" value="Thylakoid_lumenal_17.9"/>
</dbReference>
<reference evidence="1" key="1">
    <citation type="submission" date="2017-08" db="EMBL/GenBank/DDBJ databases">
        <authorList>
            <person name="Polle J.E."/>
            <person name="Barry K."/>
            <person name="Cushman J."/>
            <person name="Schmutz J."/>
            <person name="Tran D."/>
            <person name="Hathwaick L.T."/>
            <person name="Yim W.C."/>
            <person name="Jenkins J."/>
            <person name="Mckie-Krisberg Z.M."/>
            <person name="Prochnik S."/>
            <person name="Lindquist E."/>
            <person name="Dockter R.B."/>
            <person name="Adam C."/>
            <person name="Molina H."/>
            <person name="Bunkerborg J."/>
            <person name="Jin E."/>
            <person name="Buchheim M."/>
            <person name="Magnuson J."/>
        </authorList>
    </citation>
    <scope>NUCLEOTIDE SEQUENCE</scope>
    <source>
        <strain evidence="1">CCAP 19/18</strain>
    </source>
</reference>
<gene>
    <name evidence="1" type="ORF">DUNSADRAFT_3872</name>
</gene>
<comment type="caution">
    <text evidence="1">The sequence shown here is derived from an EMBL/GenBank/DDBJ whole genome shotgun (WGS) entry which is preliminary data.</text>
</comment>
<name>A0ABQ7GT81_DUNSA</name>
<proteinExistence type="predicted"/>
<dbReference type="Pfam" id="PF07386">
    <property type="entry name" value="DUF1499"/>
    <property type="match status" value="1"/>
</dbReference>
<evidence type="ECO:0000313" key="1">
    <source>
        <dbReference type="EMBL" id="KAF5837800.1"/>
    </source>
</evidence>
<dbReference type="Proteomes" id="UP000815325">
    <property type="component" value="Unassembled WGS sequence"/>
</dbReference>
<dbReference type="PANTHER" id="PTHR36783:SF2">
    <property type="entry name" value="THYLAKOID LUMENAL 17.9 KDA PROTEIN, CHLOROPLASTIC"/>
    <property type="match status" value="1"/>
</dbReference>
<keyword evidence="2" id="KW-1185">Reference proteome</keyword>
<dbReference type="PANTHER" id="PTHR36783">
    <property type="entry name" value="THYLAKOID LUMENAL 17.9 KDA PROTEIN, CHLOROPLASTIC"/>
    <property type="match status" value="1"/>
</dbReference>
<organism evidence="1 2">
    <name type="scientific">Dunaliella salina</name>
    <name type="common">Green alga</name>
    <name type="synonym">Protococcus salinus</name>
    <dbReference type="NCBI Taxonomy" id="3046"/>
    <lineage>
        <taxon>Eukaryota</taxon>
        <taxon>Viridiplantae</taxon>
        <taxon>Chlorophyta</taxon>
        <taxon>core chlorophytes</taxon>
        <taxon>Chlorophyceae</taxon>
        <taxon>CS clade</taxon>
        <taxon>Chlamydomonadales</taxon>
        <taxon>Dunaliellaceae</taxon>
        <taxon>Dunaliella</taxon>
    </lineage>
</organism>
<evidence type="ECO:0000313" key="2">
    <source>
        <dbReference type="Proteomes" id="UP000815325"/>
    </source>
</evidence>